<dbReference type="PANTHER" id="PTHR19143">
    <property type="entry name" value="FIBRINOGEN/TENASCIN/ANGIOPOEITIN"/>
    <property type="match status" value="1"/>
</dbReference>
<dbReference type="InterPro" id="IPR036056">
    <property type="entry name" value="Fibrinogen-like_C"/>
</dbReference>
<evidence type="ECO:0000259" key="1">
    <source>
        <dbReference type="PROSITE" id="PS51406"/>
    </source>
</evidence>
<proteinExistence type="predicted"/>
<dbReference type="Gene3D" id="3.90.215.10">
    <property type="entry name" value="Gamma Fibrinogen, chain A, domain 1"/>
    <property type="match status" value="1"/>
</dbReference>
<keyword evidence="3" id="KW-1185">Reference proteome</keyword>
<dbReference type="PROSITE" id="PS51406">
    <property type="entry name" value="FIBRINOGEN_C_2"/>
    <property type="match status" value="1"/>
</dbReference>
<accession>A0AAD9JXT8</accession>
<dbReference type="GO" id="GO:0005615">
    <property type="term" value="C:extracellular space"/>
    <property type="evidence" value="ECO:0007669"/>
    <property type="project" value="TreeGrafter"/>
</dbReference>
<evidence type="ECO:0000313" key="2">
    <source>
        <dbReference type="EMBL" id="KAK2161024.1"/>
    </source>
</evidence>
<protein>
    <recommendedName>
        <fullName evidence="1">Fibrinogen C-terminal domain-containing protein</fullName>
    </recommendedName>
</protein>
<feature type="domain" description="Fibrinogen C-terminal" evidence="1">
    <location>
        <begin position="128"/>
        <end position="347"/>
    </location>
</feature>
<dbReference type="CDD" id="cd00087">
    <property type="entry name" value="FReD"/>
    <property type="match status" value="1"/>
</dbReference>
<dbReference type="PANTHER" id="PTHR19143:SF327">
    <property type="entry name" value="FI21813P1-RELATED"/>
    <property type="match status" value="1"/>
</dbReference>
<reference evidence="2" key="1">
    <citation type="journal article" date="2023" name="Mol. Biol. Evol.">
        <title>Third-Generation Sequencing Reveals the Adaptive Role of the Epigenome in Three Deep-Sea Polychaetes.</title>
        <authorList>
            <person name="Perez M."/>
            <person name="Aroh O."/>
            <person name="Sun Y."/>
            <person name="Lan Y."/>
            <person name="Juniper S.K."/>
            <person name="Young C.R."/>
            <person name="Angers B."/>
            <person name="Qian P.Y."/>
        </authorList>
    </citation>
    <scope>NUCLEOTIDE SEQUENCE</scope>
    <source>
        <strain evidence="2">P08H-3</strain>
    </source>
</reference>
<dbReference type="EMBL" id="JAODUP010000122">
    <property type="protein sequence ID" value="KAK2161024.1"/>
    <property type="molecule type" value="Genomic_DNA"/>
</dbReference>
<dbReference type="Pfam" id="PF00147">
    <property type="entry name" value="Fibrinogen_C"/>
    <property type="match status" value="1"/>
</dbReference>
<dbReference type="InterPro" id="IPR002181">
    <property type="entry name" value="Fibrinogen_a/b/g_C_dom"/>
</dbReference>
<dbReference type="Gene3D" id="4.10.530.10">
    <property type="entry name" value="Gamma-fibrinogen Carboxyl Terminal Fragment, domain 2"/>
    <property type="match status" value="1"/>
</dbReference>
<dbReference type="NCBIfam" id="NF040941">
    <property type="entry name" value="GGGWT_bact"/>
    <property type="match status" value="1"/>
</dbReference>
<dbReference type="AlphaFoldDB" id="A0AAD9JXT8"/>
<name>A0AAD9JXT8_9ANNE</name>
<dbReference type="InterPro" id="IPR050373">
    <property type="entry name" value="Fibrinogen_C-term_domain"/>
</dbReference>
<evidence type="ECO:0000313" key="3">
    <source>
        <dbReference type="Proteomes" id="UP001208570"/>
    </source>
</evidence>
<dbReference type="SUPFAM" id="SSF56496">
    <property type="entry name" value="Fibrinogen C-terminal domain-like"/>
    <property type="match status" value="1"/>
</dbReference>
<dbReference type="SMART" id="SM00186">
    <property type="entry name" value="FBG"/>
    <property type="match status" value="1"/>
</dbReference>
<sequence length="347" mass="40472">MIENADNLTDDSPETCLTFHDEEERPTKIEFTTFRFRVFTKRDDYLKITLTGRKLGCEYNLYSIPLTKPQTKTWSGIWATCDVSENTPGKDKERCTFKCHCRGGCEEIQITKRPRNVAENSWSLCHITVAYMFRADCSDIPSNYNGIYEVNLATGEDDPDYNNVYCDMEQDGGGWTVIMRRQNGSVDFHREWDDYKHGFGSLTGEFWAGNEIIHKLTTNGKTFSLRIDLMSFDEEHIFAEYRNFSLGPEHDNYRLYVSGYSSVYQGDSLSYHDKMMFSTFNRDNDQADSNCADRFYTSWWFNRCYAVLLTGQYGRHHTMPRYTGIVWLNPWGLAKHAQRVIMKITPN</sequence>
<comment type="caution">
    <text evidence="2">The sequence shown here is derived from an EMBL/GenBank/DDBJ whole genome shotgun (WGS) entry which is preliminary data.</text>
</comment>
<organism evidence="2 3">
    <name type="scientific">Paralvinella palmiformis</name>
    <dbReference type="NCBI Taxonomy" id="53620"/>
    <lineage>
        <taxon>Eukaryota</taxon>
        <taxon>Metazoa</taxon>
        <taxon>Spiralia</taxon>
        <taxon>Lophotrochozoa</taxon>
        <taxon>Annelida</taxon>
        <taxon>Polychaeta</taxon>
        <taxon>Sedentaria</taxon>
        <taxon>Canalipalpata</taxon>
        <taxon>Terebellida</taxon>
        <taxon>Terebelliformia</taxon>
        <taxon>Alvinellidae</taxon>
        <taxon>Paralvinella</taxon>
    </lineage>
</organism>
<dbReference type="InterPro" id="IPR014716">
    <property type="entry name" value="Fibrinogen_a/b/g_C_1"/>
</dbReference>
<gene>
    <name evidence="2" type="ORF">LSH36_122g01015</name>
</gene>
<dbReference type="Proteomes" id="UP001208570">
    <property type="component" value="Unassembled WGS sequence"/>
</dbReference>